<proteinExistence type="inferred from homology"/>
<evidence type="ECO:0000256" key="15">
    <source>
        <dbReference type="SAM" id="MobiDB-lite"/>
    </source>
</evidence>
<name>A0A5J4WQT5_9EUKA</name>
<sequence length="598" mass="70179">MGKMSLDAFRSLGPEHFRILAAIETGMRNHELVPVELIVRLASLRHGEGPEAIRTILRHKLVHHDSKQYDGYRLTYLGYDYLALHALVKRDAVRSVLRQIGVGKESDIYSAIDGSGKYICIKFHRLGRTSFRAVRQKRDYLRKNQGKPSNWMYLSRLAAKKEYLFMRALHEHNFPTPTPLDSNRHCVVMSLVKGLPLSQIRILPNPKEVALEMFELVVRFAHYGLVHGDFNEFNVMINIDNKKIDDCSQYIIGQDQNLNEGIQSLISDEYKDKKQDLDQDEDDDEYEDEEQHIDTPSIQVLGERVSRSVRGTSNQKRDDHILSLVDSSASVIKQEDEQMDIKQRDINDWKGKWVTVIDFPQIISVNHPNAQYQFERDINCICLYFSRKFHLNFNLNDDEEEEEDEEEEDNQEEDKDNDINNKQDLDINEQKEQDQDEANDLLIEVPSWDDVITQTNKYIINASGFDQKEDKQLLQAIEIEKEQENESLSEDDEDDEEEEYRQQQEDEDIMNDDIQENKLKSTNEVEGIKDQKEDENINEQEGDKKKEERNKIKEQLRRDAKRRIQHQRLGIRNVNKLTKDRKKQKLRQAKADIADEDF</sequence>
<feature type="compositionally biased region" description="Basic residues" evidence="15">
    <location>
        <begin position="579"/>
        <end position="588"/>
    </location>
</feature>
<keyword evidence="5" id="KW-0808">Transferase</keyword>
<dbReference type="FunFam" id="3.30.200.20:FF:000052">
    <property type="entry name" value="Serine/threonine-protein kinase RIO2"/>
    <property type="match status" value="1"/>
</dbReference>
<dbReference type="InterPro" id="IPR030484">
    <property type="entry name" value="Rio2"/>
</dbReference>
<dbReference type="GO" id="GO:0046872">
    <property type="term" value="F:metal ion binding"/>
    <property type="evidence" value="ECO:0007669"/>
    <property type="project" value="UniProtKB-KW"/>
</dbReference>
<evidence type="ECO:0000313" key="17">
    <source>
        <dbReference type="EMBL" id="KAA6397497.1"/>
    </source>
</evidence>
<keyword evidence="6" id="KW-0479">Metal-binding</keyword>
<gene>
    <name evidence="17" type="ORF">EZS28_006977</name>
</gene>
<keyword evidence="8 17" id="KW-0418">Kinase</keyword>
<dbReference type="InterPro" id="IPR036390">
    <property type="entry name" value="WH_DNA-bd_sf"/>
</dbReference>
<dbReference type="GO" id="GO:0005524">
    <property type="term" value="F:ATP binding"/>
    <property type="evidence" value="ECO:0007669"/>
    <property type="project" value="UniProtKB-KW"/>
</dbReference>
<reference evidence="17 18" key="1">
    <citation type="submission" date="2019-03" db="EMBL/GenBank/DDBJ databases">
        <title>Single cell metagenomics reveals metabolic interactions within the superorganism composed of flagellate Streblomastix strix and complex community of Bacteroidetes bacteria on its surface.</title>
        <authorList>
            <person name="Treitli S.C."/>
            <person name="Kolisko M."/>
            <person name="Husnik F."/>
            <person name="Keeling P."/>
            <person name="Hampl V."/>
        </authorList>
    </citation>
    <scope>NUCLEOTIDE SEQUENCE [LARGE SCALE GENOMIC DNA]</scope>
    <source>
        <strain evidence="17">ST1C</strain>
    </source>
</reference>
<evidence type="ECO:0000256" key="11">
    <source>
        <dbReference type="ARBA" id="ARBA00047899"/>
    </source>
</evidence>
<dbReference type="FunFam" id="1.10.10.10:FF:000053">
    <property type="entry name" value="Serine/threonine-protein kinase RIO2"/>
    <property type="match status" value="1"/>
</dbReference>
<evidence type="ECO:0000256" key="4">
    <source>
        <dbReference type="ARBA" id="ARBA00022527"/>
    </source>
</evidence>
<evidence type="ECO:0000256" key="6">
    <source>
        <dbReference type="ARBA" id="ARBA00022723"/>
    </source>
</evidence>
<keyword evidence="4" id="KW-0723">Serine/threonine-protein kinase</keyword>
<protein>
    <recommendedName>
        <fullName evidence="13">Serine/threonine-protein kinase RIO2</fullName>
        <ecNumber evidence="3">2.7.11.1</ecNumber>
    </recommendedName>
    <alternativeName>
        <fullName evidence="14">Serine/threonine-protein kinase rio2</fullName>
    </alternativeName>
</protein>
<evidence type="ECO:0000256" key="7">
    <source>
        <dbReference type="ARBA" id="ARBA00022741"/>
    </source>
</evidence>
<feature type="domain" description="RIO kinase" evidence="16">
    <location>
        <begin position="65"/>
        <end position="288"/>
    </location>
</feature>
<feature type="region of interest" description="Disordered" evidence="15">
    <location>
        <begin position="397"/>
        <end position="423"/>
    </location>
</feature>
<evidence type="ECO:0000313" key="18">
    <source>
        <dbReference type="Proteomes" id="UP000324800"/>
    </source>
</evidence>
<dbReference type="SUPFAM" id="SSF56112">
    <property type="entry name" value="Protein kinase-like (PK-like)"/>
    <property type="match status" value="1"/>
</dbReference>
<dbReference type="Gene3D" id="3.30.200.20">
    <property type="entry name" value="Phosphorylase Kinase, domain 1"/>
    <property type="match status" value="1"/>
</dbReference>
<dbReference type="InterPro" id="IPR018934">
    <property type="entry name" value="RIO_dom"/>
</dbReference>
<evidence type="ECO:0000256" key="9">
    <source>
        <dbReference type="ARBA" id="ARBA00022840"/>
    </source>
</evidence>
<feature type="region of interest" description="Disordered" evidence="15">
    <location>
        <begin position="273"/>
        <end position="294"/>
    </location>
</feature>
<evidence type="ECO:0000256" key="2">
    <source>
        <dbReference type="ARBA" id="ARBA00009196"/>
    </source>
</evidence>
<dbReference type="Pfam" id="PF01163">
    <property type="entry name" value="RIO1"/>
    <property type="match status" value="2"/>
</dbReference>
<dbReference type="InterPro" id="IPR011009">
    <property type="entry name" value="Kinase-like_dom_sf"/>
</dbReference>
<dbReference type="GO" id="GO:0030490">
    <property type="term" value="P:maturation of SSU-rRNA"/>
    <property type="evidence" value="ECO:0007669"/>
    <property type="project" value="TreeGrafter"/>
</dbReference>
<comment type="caution">
    <text evidence="17">The sequence shown here is derived from an EMBL/GenBank/DDBJ whole genome shotgun (WGS) entry which is preliminary data.</text>
</comment>
<organism evidence="17 18">
    <name type="scientific">Streblomastix strix</name>
    <dbReference type="NCBI Taxonomy" id="222440"/>
    <lineage>
        <taxon>Eukaryota</taxon>
        <taxon>Metamonada</taxon>
        <taxon>Preaxostyla</taxon>
        <taxon>Oxymonadida</taxon>
        <taxon>Streblomastigidae</taxon>
        <taxon>Streblomastix</taxon>
    </lineage>
</organism>
<evidence type="ECO:0000256" key="8">
    <source>
        <dbReference type="ARBA" id="ARBA00022777"/>
    </source>
</evidence>
<dbReference type="SUPFAM" id="SSF46785">
    <property type="entry name" value="Winged helix' DNA-binding domain"/>
    <property type="match status" value="1"/>
</dbReference>
<feature type="compositionally biased region" description="Acidic residues" evidence="15">
    <location>
        <begin position="278"/>
        <end position="291"/>
    </location>
</feature>
<evidence type="ECO:0000256" key="14">
    <source>
        <dbReference type="ARBA" id="ARBA00068837"/>
    </source>
</evidence>
<dbReference type="PANTHER" id="PTHR45852:SF1">
    <property type="entry name" value="SERINE_THREONINE-PROTEIN KINASE RIO2"/>
    <property type="match status" value="1"/>
</dbReference>
<keyword evidence="9" id="KW-0067">ATP-binding</keyword>
<comment type="cofactor">
    <cofactor evidence="1">
        <name>Mg(2+)</name>
        <dbReference type="ChEBI" id="CHEBI:18420"/>
    </cofactor>
</comment>
<dbReference type="InterPro" id="IPR018935">
    <property type="entry name" value="RIO_kinase_CS"/>
</dbReference>
<comment type="catalytic activity">
    <reaction evidence="12">
        <text>L-seryl-[protein] + ATP = O-phospho-L-seryl-[protein] + ADP + H(+)</text>
        <dbReference type="Rhea" id="RHEA:17989"/>
        <dbReference type="Rhea" id="RHEA-COMP:9863"/>
        <dbReference type="Rhea" id="RHEA-COMP:11604"/>
        <dbReference type="ChEBI" id="CHEBI:15378"/>
        <dbReference type="ChEBI" id="CHEBI:29999"/>
        <dbReference type="ChEBI" id="CHEBI:30616"/>
        <dbReference type="ChEBI" id="CHEBI:83421"/>
        <dbReference type="ChEBI" id="CHEBI:456216"/>
        <dbReference type="EC" id="2.7.11.1"/>
    </reaction>
</comment>
<evidence type="ECO:0000259" key="16">
    <source>
        <dbReference type="SMART" id="SM00090"/>
    </source>
</evidence>
<dbReference type="InterPro" id="IPR000687">
    <property type="entry name" value="RIO_kinase"/>
</dbReference>
<dbReference type="OrthoDB" id="10258631at2759"/>
<dbReference type="InterPro" id="IPR015285">
    <property type="entry name" value="RIO2_wHTH_N"/>
</dbReference>
<evidence type="ECO:0000256" key="1">
    <source>
        <dbReference type="ARBA" id="ARBA00001946"/>
    </source>
</evidence>
<feature type="compositionally biased region" description="Basic and acidic residues" evidence="15">
    <location>
        <begin position="589"/>
        <end position="598"/>
    </location>
</feature>
<evidence type="ECO:0000256" key="13">
    <source>
        <dbReference type="ARBA" id="ARBA00068353"/>
    </source>
</evidence>
<feature type="compositionally biased region" description="Acidic residues" evidence="15">
    <location>
        <begin position="397"/>
        <end position="416"/>
    </location>
</feature>
<feature type="compositionally biased region" description="Acidic residues" evidence="15">
    <location>
        <begin position="485"/>
        <end position="514"/>
    </location>
</feature>
<evidence type="ECO:0000256" key="10">
    <source>
        <dbReference type="ARBA" id="ARBA00022842"/>
    </source>
</evidence>
<dbReference type="Gene3D" id="1.10.10.10">
    <property type="entry name" value="Winged helix-like DNA-binding domain superfamily/Winged helix DNA-binding domain"/>
    <property type="match status" value="1"/>
</dbReference>
<dbReference type="GO" id="GO:0004674">
    <property type="term" value="F:protein serine/threonine kinase activity"/>
    <property type="evidence" value="ECO:0007669"/>
    <property type="project" value="UniProtKB-KW"/>
</dbReference>
<feature type="region of interest" description="Disordered" evidence="15">
    <location>
        <begin position="579"/>
        <end position="598"/>
    </location>
</feature>
<evidence type="ECO:0000256" key="5">
    <source>
        <dbReference type="ARBA" id="ARBA00022679"/>
    </source>
</evidence>
<dbReference type="EMBL" id="SNRW01001165">
    <property type="protein sequence ID" value="KAA6397497.1"/>
    <property type="molecule type" value="Genomic_DNA"/>
</dbReference>
<dbReference type="Proteomes" id="UP000324800">
    <property type="component" value="Unassembled WGS sequence"/>
</dbReference>
<dbReference type="InterPro" id="IPR036388">
    <property type="entry name" value="WH-like_DNA-bd_sf"/>
</dbReference>
<dbReference type="CDD" id="cd05144">
    <property type="entry name" value="RIO2_C"/>
    <property type="match status" value="1"/>
</dbReference>
<comment type="similarity">
    <text evidence="2">Belongs to the protein kinase superfamily. RIO-type Ser/Thr kinase family.</text>
</comment>
<evidence type="ECO:0000256" key="12">
    <source>
        <dbReference type="ARBA" id="ARBA00048679"/>
    </source>
</evidence>
<comment type="catalytic activity">
    <reaction evidence="11">
        <text>L-threonyl-[protein] + ATP = O-phospho-L-threonyl-[protein] + ADP + H(+)</text>
        <dbReference type="Rhea" id="RHEA:46608"/>
        <dbReference type="Rhea" id="RHEA-COMP:11060"/>
        <dbReference type="Rhea" id="RHEA-COMP:11605"/>
        <dbReference type="ChEBI" id="CHEBI:15378"/>
        <dbReference type="ChEBI" id="CHEBI:30013"/>
        <dbReference type="ChEBI" id="CHEBI:30616"/>
        <dbReference type="ChEBI" id="CHEBI:61977"/>
        <dbReference type="ChEBI" id="CHEBI:456216"/>
        <dbReference type="EC" id="2.7.11.1"/>
    </reaction>
</comment>
<dbReference type="PROSITE" id="PS01245">
    <property type="entry name" value="RIO1"/>
    <property type="match status" value="1"/>
</dbReference>
<evidence type="ECO:0000256" key="3">
    <source>
        <dbReference type="ARBA" id="ARBA00012513"/>
    </source>
</evidence>
<feature type="compositionally biased region" description="Basic and acidic residues" evidence="15">
    <location>
        <begin position="515"/>
        <end position="558"/>
    </location>
</feature>
<dbReference type="PANTHER" id="PTHR45852">
    <property type="entry name" value="SER/THR-PROTEIN KINASE RIO2"/>
    <property type="match status" value="1"/>
</dbReference>
<accession>A0A5J4WQT5</accession>
<feature type="region of interest" description="Disordered" evidence="15">
    <location>
        <begin position="481"/>
        <end position="568"/>
    </location>
</feature>
<dbReference type="Gene3D" id="1.10.510.10">
    <property type="entry name" value="Transferase(Phosphotransferase) domain 1"/>
    <property type="match status" value="2"/>
</dbReference>
<keyword evidence="10" id="KW-0460">Magnesium</keyword>
<dbReference type="GO" id="GO:0030688">
    <property type="term" value="C:preribosome, small subunit precursor"/>
    <property type="evidence" value="ECO:0007669"/>
    <property type="project" value="TreeGrafter"/>
</dbReference>
<dbReference type="AlphaFoldDB" id="A0A5J4WQT5"/>
<dbReference type="EC" id="2.7.11.1" evidence="3"/>
<keyword evidence="7" id="KW-0547">Nucleotide-binding</keyword>
<dbReference type="Pfam" id="PF09202">
    <property type="entry name" value="Rio2_N"/>
    <property type="match status" value="1"/>
</dbReference>
<dbReference type="GO" id="GO:0005829">
    <property type="term" value="C:cytosol"/>
    <property type="evidence" value="ECO:0007669"/>
    <property type="project" value="TreeGrafter"/>
</dbReference>
<dbReference type="SMART" id="SM00090">
    <property type="entry name" value="RIO"/>
    <property type="match status" value="1"/>
</dbReference>